<reference evidence="1" key="1">
    <citation type="submission" date="2018-02" db="EMBL/GenBank/DDBJ databases">
        <title>Rhizophora mucronata_Transcriptome.</title>
        <authorList>
            <person name="Meera S.P."/>
            <person name="Sreeshan A."/>
            <person name="Augustine A."/>
        </authorList>
    </citation>
    <scope>NUCLEOTIDE SEQUENCE</scope>
    <source>
        <tissue evidence="1">Leaf</tissue>
    </source>
</reference>
<accession>A0A2P2JLF6</accession>
<proteinExistence type="predicted"/>
<dbReference type="AlphaFoldDB" id="A0A2P2JLF6"/>
<sequence length="78" mass="8932">MEMITIARRVCQLLPCSPMHPNKVKISVGPRGCLIRLLFPNDILFFVFSHGIFNSRTTGFKDCCYINDAYFNPVADYN</sequence>
<evidence type="ECO:0000313" key="1">
    <source>
        <dbReference type="EMBL" id="MBW94268.1"/>
    </source>
</evidence>
<dbReference type="EMBL" id="GGEC01013785">
    <property type="protein sequence ID" value="MBW94268.1"/>
    <property type="molecule type" value="Transcribed_RNA"/>
</dbReference>
<protein>
    <submittedName>
        <fullName evidence="1">Uncharacterized protein</fullName>
    </submittedName>
</protein>
<organism evidence="1">
    <name type="scientific">Rhizophora mucronata</name>
    <name type="common">Asiatic mangrove</name>
    <dbReference type="NCBI Taxonomy" id="61149"/>
    <lineage>
        <taxon>Eukaryota</taxon>
        <taxon>Viridiplantae</taxon>
        <taxon>Streptophyta</taxon>
        <taxon>Embryophyta</taxon>
        <taxon>Tracheophyta</taxon>
        <taxon>Spermatophyta</taxon>
        <taxon>Magnoliopsida</taxon>
        <taxon>eudicotyledons</taxon>
        <taxon>Gunneridae</taxon>
        <taxon>Pentapetalae</taxon>
        <taxon>rosids</taxon>
        <taxon>fabids</taxon>
        <taxon>Malpighiales</taxon>
        <taxon>Rhizophoraceae</taxon>
        <taxon>Rhizophora</taxon>
    </lineage>
</organism>
<name>A0A2P2JLF6_RHIMU</name>